<dbReference type="Proteomes" id="UP000029391">
    <property type="component" value="Unassembled WGS sequence"/>
</dbReference>
<name>A0A091BDU8_9GAMM</name>
<proteinExistence type="predicted"/>
<evidence type="ECO:0000313" key="2">
    <source>
        <dbReference type="Proteomes" id="UP000029391"/>
    </source>
</evidence>
<dbReference type="OrthoDB" id="160990at2"/>
<dbReference type="EMBL" id="AWXU01000030">
    <property type="protein sequence ID" value="KFN49717.1"/>
    <property type="molecule type" value="Genomic_DNA"/>
</dbReference>
<dbReference type="InterPro" id="IPR036583">
    <property type="entry name" value="23S_rRNA_IVS_sf"/>
</dbReference>
<dbReference type="NCBIfam" id="TIGR02436">
    <property type="entry name" value="four helix bundle protein"/>
    <property type="match status" value="1"/>
</dbReference>
<dbReference type="Gene3D" id="1.20.1440.60">
    <property type="entry name" value="23S rRNA-intervening sequence"/>
    <property type="match status" value="1"/>
</dbReference>
<protein>
    <recommendedName>
        <fullName evidence="3">Four helix bundle protein</fullName>
    </recommendedName>
</protein>
<comment type="caution">
    <text evidence="1">The sequence shown here is derived from an EMBL/GenBank/DDBJ whole genome shotgun (WGS) entry which is preliminary data.</text>
</comment>
<dbReference type="STRING" id="1121013.GCA_000426365_00120"/>
<keyword evidence="2" id="KW-1185">Reference proteome</keyword>
<dbReference type="AlphaFoldDB" id="A0A091BDU8"/>
<dbReference type="RefSeq" id="WP_051239344.1">
    <property type="nucleotide sequence ID" value="NZ_AUFF01000001.1"/>
</dbReference>
<reference evidence="1 2" key="1">
    <citation type="submission" date="2013-09" db="EMBL/GenBank/DDBJ databases">
        <title>Genome sequencing of Arenimonas composti.</title>
        <authorList>
            <person name="Chen F."/>
            <person name="Wang G."/>
        </authorList>
    </citation>
    <scope>NUCLEOTIDE SEQUENCE [LARGE SCALE GENOMIC DNA]</scope>
    <source>
        <strain evidence="1 2">TR7-09</strain>
    </source>
</reference>
<evidence type="ECO:0000313" key="1">
    <source>
        <dbReference type="EMBL" id="KFN49717.1"/>
    </source>
</evidence>
<accession>A0A091BDU8</accession>
<evidence type="ECO:0008006" key="3">
    <source>
        <dbReference type="Google" id="ProtNLM"/>
    </source>
</evidence>
<gene>
    <name evidence="1" type="ORF">P873_09170</name>
</gene>
<sequence length="81" mass="9279">MERSLVYAKSVGWVRESRREKIQFLSIAHVSLAELHTQLLLCCRIEWLDAREAEPAFALADEVGRMLTVLRRKWSAPDPAG</sequence>
<dbReference type="SUPFAM" id="SSF158446">
    <property type="entry name" value="IVS-encoded protein-like"/>
    <property type="match status" value="1"/>
</dbReference>
<organism evidence="1 2">
    <name type="scientific">Arenimonas composti TR7-09 = DSM 18010</name>
    <dbReference type="NCBI Taxonomy" id="1121013"/>
    <lineage>
        <taxon>Bacteria</taxon>
        <taxon>Pseudomonadati</taxon>
        <taxon>Pseudomonadota</taxon>
        <taxon>Gammaproteobacteria</taxon>
        <taxon>Lysobacterales</taxon>
        <taxon>Lysobacteraceae</taxon>
        <taxon>Arenimonas</taxon>
    </lineage>
</organism>
<dbReference type="InterPro" id="IPR012657">
    <property type="entry name" value="23S_rRNA-intervening_sequence"/>
</dbReference>
<dbReference type="Pfam" id="PF05635">
    <property type="entry name" value="23S_rRNA_IVP"/>
    <property type="match status" value="1"/>
</dbReference>